<evidence type="ECO:0000313" key="7">
    <source>
        <dbReference type="Proteomes" id="UP000006001"/>
    </source>
</evidence>
<name>D0WE44_SLAES</name>
<evidence type="ECO:0000256" key="1">
    <source>
        <dbReference type="ARBA" id="ARBA00009437"/>
    </source>
</evidence>
<evidence type="ECO:0000256" key="3">
    <source>
        <dbReference type="ARBA" id="ARBA00023125"/>
    </source>
</evidence>
<dbReference type="PANTHER" id="PTHR30419">
    <property type="entry name" value="HTH-TYPE TRANSCRIPTIONAL REGULATOR YBHD"/>
    <property type="match status" value="1"/>
</dbReference>
<proteinExistence type="inferred from homology"/>
<dbReference type="Pfam" id="PF03466">
    <property type="entry name" value="LysR_substrate"/>
    <property type="match status" value="1"/>
</dbReference>
<dbReference type="Gene3D" id="1.10.10.10">
    <property type="entry name" value="Winged helix-like DNA-binding domain superfamily/Winged helix DNA-binding domain"/>
    <property type="match status" value="1"/>
</dbReference>
<reference evidence="6" key="1">
    <citation type="submission" date="2009-10" db="EMBL/GenBank/DDBJ databases">
        <authorList>
            <person name="Weinstock G."/>
            <person name="Sodergren E."/>
            <person name="Clifton S."/>
            <person name="Fulton L."/>
            <person name="Fulton B."/>
            <person name="Courtney L."/>
            <person name="Fronick C."/>
            <person name="Harrison M."/>
            <person name="Strong C."/>
            <person name="Farmer C."/>
            <person name="Delahaunty K."/>
            <person name="Markovic C."/>
            <person name="Hall O."/>
            <person name="Minx P."/>
            <person name="Tomlinson C."/>
            <person name="Mitreva M."/>
            <person name="Nelson J."/>
            <person name="Hou S."/>
            <person name="Wollam A."/>
            <person name="Pepin K.H."/>
            <person name="Johnson M."/>
            <person name="Bhonagiri V."/>
            <person name="Nash W.E."/>
            <person name="Warren W."/>
            <person name="Chinwalla A."/>
            <person name="Mardis E.R."/>
            <person name="Wilson R.K."/>
        </authorList>
    </citation>
    <scope>NUCLEOTIDE SEQUENCE [LARGE SCALE GENOMIC DNA]</scope>
    <source>
        <strain evidence="6">ATCC 700122</strain>
    </source>
</reference>
<dbReference type="AlphaFoldDB" id="D0WE44"/>
<dbReference type="InterPro" id="IPR050950">
    <property type="entry name" value="HTH-type_LysR_regulators"/>
</dbReference>
<dbReference type="eggNOG" id="COG0583">
    <property type="taxonomic scope" value="Bacteria"/>
</dbReference>
<dbReference type="InterPro" id="IPR036388">
    <property type="entry name" value="WH-like_DNA-bd_sf"/>
</dbReference>
<protein>
    <submittedName>
        <fullName evidence="6">Transcriptional regulator, LysR family</fullName>
    </submittedName>
</protein>
<evidence type="ECO:0000259" key="5">
    <source>
        <dbReference type="PROSITE" id="PS50931"/>
    </source>
</evidence>
<feature type="domain" description="HTH lysR-type" evidence="5">
    <location>
        <begin position="1"/>
        <end position="59"/>
    </location>
</feature>
<dbReference type="SUPFAM" id="SSF53850">
    <property type="entry name" value="Periplasmic binding protein-like II"/>
    <property type="match status" value="1"/>
</dbReference>
<comment type="similarity">
    <text evidence="1">Belongs to the LysR transcriptional regulatory family.</text>
</comment>
<keyword evidence="2" id="KW-0805">Transcription regulation</keyword>
<dbReference type="EMBL" id="ACUX02000004">
    <property type="protein sequence ID" value="EEZ61982.1"/>
    <property type="molecule type" value="Genomic_DNA"/>
</dbReference>
<keyword evidence="3" id="KW-0238">DNA-binding</keyword>
<dbReference type="Pfam" id="PF00126">
    <property type="entry name" value="HTH_1"/>
    <property type="match status" value="1"/>
</dbReference>
<dbReference type="GO" id="GO:0003677">
    <property type="term" value="F:DNA binding"/>
    <property type="evidence" value="ECO:0007669"/>
    <property type="project" value="UniProtKB-KW"/>
</dbReference>
<gene>
    <name evidence="6" type="ORF">HMPREF0762_00069</name>
</gene>
<dbReference type="OrthoDB" id="1652954at2"/>
<evidence type="ECO:0000256" key="4">
    <source>
        <dbReference type="ARBA" id="ARBA00023163"/>
    </source>
</evidence>
<dbReference type="GO" id="GO:0005829">
    <property type="term" value="C:cytosol"/>
    <property type="evidence" value="ECO:0007669"/>
    <property type="project" value="TreeGrafter"/>
</dbReference>
<dbReference type="Proteomes" id="UP000006001">
    <property type="component" value="Unassembled WGS sequence"/>
</dbReference>
<dbReference type="HOGENOM" id="CLU_039613_6_2_11"/>
<dbReference type="SUPFAM" id="SSF46785">
    <property type="entry name" value="Winged helix' DNA-binding domain"/>
    <property type="match status" value="1"/>
</dbReference>
<dbReference type="InterPro" id="IPR000847">
    <property type="entry name" value="LysR_HTH_N"/>
</dbReference>
<organism evidence="6 7">
    <name type="scientific">Slackia exigua (strain ATCC 700122 / DSM 15923 / CIP 105133 / JCM 11022 / KCTC 5966 / S-7)</name>
    <dbReference type="NCBI Taxonomy" id="649764"/>
    <lineage>
        <taxon>Bacteria</taxon>
        <taxon>Bacillati</taxon>
        <taxon>Actinomycetota</taxon>
        <taxon>Coriobacteriia</taxon>
        <taxon>Eggerthellales</taxon>
        <taxon>Eggerthellaceae</taxon>
        <taxon>Slackia</taxon>
    </lineage>
</organism>
<keyword evidence="7" id="KW-1185">Reference proteome</keyword>
<dbReference type="GO" id="GO:0003700">
    <property type="term" value="F:DNA-binding transcription factor activity"/>
    <property type="evidence" value="ECO:0007669"/>
    <property type="project" value="InterPro"/>
</dbReference>
<evidence type="ECO:0000256" key="2">
    <source>
        <dbReference type="ARBA" id="ARBA00023015"/>
    </source>
</evidence>
<dbReference type="InterPro" id="IPR036390">
    <property type="entry name" value="WH_DNA-bd_sf"/>
</dbReference>
<accession>D0WE44</accession>
<dbReference type="CDD" id="cd05466">
    <property type="entry name" value="PBP2_LTTR_substrate"/>
    <property type="match status" value="1"/>
</dbReference>
<evidence type="ECO:0000313" key="6">
    <source>
        <dbReference type="EMBL" id="EEZ61982.1"/>
    </source>
</evidence>
<dbReference type="InterPro" id="IPR005119">
    <property type="entry name" value="LysR_subst-bd"/>
</dbReference>
<keyword evidence="4" id="KW-0804">Transcription</keyword>
<dbReference type="STRING" id="649764.HMPREF0762_00069"/>
<sequence>MNTDQFKHFALVYKLRSFALAASQVPMSPQGLAKSIRKLEQEFDVEFFEADASGARVPTEFGDRMMDFVNEAELQRVQLVWEFDRIRARRQKRVRVASCLGISGFIGLRLKEAFEARNPDVRIDLIELSDDACDEAISLGRVDLGFTLAPFDGRLANVPLFTEPFYLWINVKDPRSKKECVTMCDLDGACVSSFGDGIKCDAVLRKRLAEAGSAPTFFNSPEVYWHYENALLNRSIGLTVQHFVALKAFCASDEVRAVPLDDLNWSIGLSYIPSHVFAEHEARFVDFVTTHAEAMAIEARMPGC</sequence>
<dbReference type="Gene3D" id="3.40.190.290">
    <property type="match status" value="1"/>
</dbReference>
<dbReference type="GeneID" id="85006755"/>
<dbReference type="RefSeq" id="WP_006361317.1">
    <property type="nucleotide sequence ID" value="NZ_GG700630.1"/>
</dbReference>
<dbReference type="PROSITE" id="PS50931">
    <property type="entry name" value="HTH_LYSR"/>
    <property type="match status" value="1"/>
</dbReference>
<comment type="caution">
    <text evidence="6">The sequence shown here is derived from an EMBL/GenBank/DDBJ whole genome shotgun (WGS) entry which is preliminary data.</text>
</comment>